<dbReference type="PIRSF" id="PIRSF029509">
    <property type="entry name" value="UCP029509"/>
    <property type="match status" value="1"/>
</dbReference>
<reference evidence="3 4" key="1">
    <citation type="submission" date="2018-12" db="EMBL/GenBank/DDBJ databases">
        <title>Sphingomonas sp. HMF7854 Genome sequencing and assembly.</title>
        <authorList>
            <person name="Cha I."/>
            <person name="Kang H."/>
            <person name="Kim H."/>
            <person name="Kang J."/>
            <person name="Joh K."/>
        </authorList>
    </citation>
    <scope>NUCLEOTIDE SEQUENCE [LARGE SCALE GENOMIC DNA]</scope>
    <source>
        <strain evidence="3 4">HMF7854</strain>
    </source>
</reference>
<feature type="transmembrane region" description="Helical" evidence="1">
    <location>
        <begin position="126"/>
        <end position="147"/>
    </location>
</feature>
<feature type="transmembrane region" description="Helical" evidence="1">
    <location>
        <begin position="58"/>
        <end position="82"/>
    </location>
</feature>
<keyword evidence="1" id="KW-0472">Membrane</keyword>
<dbReference type="Pfam" id="PF09990">
    <property type="entry name" value="DUF2231"/>
    <property type="match status" value="1"/>
</dbReference>
<keyword evidence="1" id="KW-1133">Transmembrane helix</keyword>
<dbReference type="AlphaFoldDB" id="A0A429VC49"/>
<dbReference type="OrthoDB" id="2873672at2"/>
<feature type="transmembrane region" description="Helical" evidence="1">
    <location>
        <begin position="24"/>
        <end position="46"/>
    </location>
</feature>
<gene>
    <name evidence="3" type="ORF">HMF7854_11945</name>
</gene>
<sequence>MAEVTDDDGRVREVRPAAAVSHPLHLVLGSFMFAYFLAALIFDYGYSRSGNIQWTNFASWMIFAGLVSGGLSLVVGIVEWFVRRREPVQPAGMAWHGILTLVAMALGIVDAFVHQRDGWTSVVPQGIILSAVVVILLVVGSWLPAFLSHRPREVRA</sequence>
<evidence type="ECO:0000256" key="1">
    <source>
        <dbReference type="SAM" id="Phobius"/>
    </source>
</evidence>
<keyword evidence="1" id="KW-0812">Transmembrane</keyword>
<dbReference type="EMBL" id="RWJF01000001">
    <property type="protein sequence ID" value="RST31471.1"/>
    <property type="molecule type" value="Genomic_DNA"/>
</dbReference>
<dbReference type="InterPro" id="IPR016923">
    <property type="entry name" value="UCP029509"/>
</dbReference>
<proteinExistence type="predicted"/>
<dbReference type="RefSeq" id="WP_126719299.1">
    <property type="nucleotide sequence ID" value="NZ_RWJF01000001.1"/>
</dbReference>
<organism evidence="3 4">
    <name type="scientific">Sphingomonas ginkgonis</name>
    <dbReference type="NCBI Taxonomy" id="2315330"/>
    <lineage>
        <taxon>Bacteria</taxon>
        <taxon>Pseudomonadati</taxon>
        <taxon>Pseudomonadota</taxon>
        <taxon>Alphaproteobacteria</taxon>
        <taxon>Sphingomonadales</taxon>
        <taxon>Sphingomonadaceae</taxon>
        <taxon>Sphingomonas</taxon>
    </lineage>
</organism>
<dbReference type="Proteomes" id="UP000274661">
    <property type="component" value="Unassembled WGS sequence"/>
</dbReference>
<evidence type="ECO:0000313" key="4">
    <source>
        <dbReference type="Proteomes" id="UP000274661"/>
    </source>
</evidence>
<evidence type="ECO:0000313" key="3">
    <source>
        <dbReference type="EMBL" id="RST31471.1"/>
    </source>
</evidence>
<keyword evidence="4" id="KW-1185">Reference proteome</keyword>
<feature type="transmembrane region" description="Helical" evidence="1">
    <location>
        <begin position="94"/>
        <end position="114"/>
    </location>
</feature>
<accession>A0A429VC49</accession>
<evidence type="ECO:0000259" key="2">
    <source>
        <dbReference type="Pfam" id="PF09990"/>
    </source>
</evidence>
<comment type="caution">
    <text evidence="3">The sequence shown here is derived from an EMBL/GenBank/DDBJ whole genome shotgun (WGS) entry which is preliminary data.</text>
</comment>
<feature type="domain" description="DUF2231" evidence="2">
    <location>
        <begin position="22"/>
        <end position="144"/>
    </location>
</feature>
<protein>
    <submittedName>
        <fullName evidence="3">DUF2231 domain-containing protein</fullName>
    </submittedName>
</protein>
<dbReference type="InterPro" id="IPR019251">
    <property type="entry name" value="DUF2231_TM"/>
</dbReference>
<name>A0A429VC49_9SPHN</name>